<dbReference type="AlphaFoldDB" id="A0AAD3DCY9"/>
<protein>
    <recommendedName>
        <fullName evidence="7">Peptidase S54 rhomboid domain-containing protein</fullName>
    </recommendedName>
</protein>
<feature type="domain" description="Peptidase S54 rhomboid" evidence="7">
    <location>
        <begin position="24"/>
        <end position="76"/>
    </location>
</feature>
<evidence type="ECO:0000256" key="4">
    <source>
        <dbReference type="ARBA" id="ARBA00022989"/>
    </source>
</evidence>
<keyword evidence="5" id="KW-0472">Membrane</keyword>
<gene>
    <name evidence="8" type="ORF">Agub_g44</name>
</gene>
<dbReference type="GO" id="GO:0004252">
    <property type="term" value="F:serine-type endopeptidase activity"/>
    <property type="evidence" value="ECO:0007669"/>
    <property type="project" value="InterPro"/>
</dbReference>
<dbReference type="Pfam" id="PF01694">
    <property type="entry name" value="Rhomboid"/>
    <property type="match status" value="1"/>
</dbReference>
<keyword evidence="9" id="KW-1185">Reference proteome</keyword>
<accession>A0AAD3DCY9</accession>
<evidence type="ECO:0000256" key="6">
    <source>
        <dbReference type="SAM" id="MobiDB-lite"/>
    </source>
</evidence>
<name>A0AAD3DCY9_9CHLO</name>
<evidence type="ECO:0000259" key="7">
    <source>
        <dbReference type="Pfam" id="PF01694"/>
    </source>
</evidence>
<comment type="similarity">
    <text evidence="2">Belongs to the peptidase S54 family.</text>
</comment>
<dbReference type="GO" id="GO:0016020">
    <property type="term" value="C:membrane"/>
    <property type="evidence" value="ECO:0007669"/>
    <property type="project" value="UniProtKB-SubCell"/>
</dbReference>
<dbReference type="EMBL" id="BMAR01000001">
    <property type="protein sequence ID" value="GFR39584.1"/>
    <property type="molecule type" value="Genomic_DNA"/>
</dbReference>
<feature type="non-terminal residue" evidence="8">
    <location>
        <position position="1"/>
    </location>
</feature>
<comment type="caution">
    <text evidence="8">The sequence shown here is derived from an EMBL/GenBank/DDBJ whole genome shotgun (WGS) entry which is preliminary data.</text>
</comment>
<evidence type="ECO:0000256" key="1">
    <source>
        <dbReference type="ARBA" id="ARBA00004141"/>
    </source>
</evidence>
<evidence type="ECO:0000313" key="9">
    <source>
        <dbReference type="Proteomes" id="UP001054857"/>
    </source>
</evidence>
<keyword evidence="4" id="KW-1133">Transmembrane helix</keyword>
<proteinExistence type="inferred from homology"/>
<evidence type="ECO:0000256" key="5">
    <source>
        <dbReference type="ARBA" id="ARBA00023136"/>
    </source>
</evidence>
<comment type="subcellular location">
    <subcellularLocation>
        <location evidence="1">Membrane</location>
        <topology evidence="1">Multi-pass membrane protein</topology>
    </subcellularLocation>
</comment>
<dbReference type="Proteomes" id="UP001054857">
    <property type="component" value="Unassembled WGS sequence"/>
</dbReference>
<evidence type="ECO:0000313" key="8">
    <source>
        <dbReference type="EMBL" id="GFR39584.1"/>
    </source>
</evidence>
<feature type="compositionally biased region" description="Low complexity" evidence="6">
    <location>
        <begin position="128"/>
        <end position="144"/>
    </location>
</feature>
<evidence type="ECO:0000256" key="2">
    <source>
        <dbReference type="ARBA" id="ARBA00009045"/>
    </source>
</evidence>
<sequence>IFGLLVLESAPPHPHGSSSHAAAQQQQRSVFGLFSVPAAAYPWVLLAAMQLLVPQASFAGHLAGLLAGQLWVWGYLQPLGLSRPTTAWIEESRPMGHFIRQPSFIMMPGPVLPYSTADLPRNAGGGNSSSSATATASGSSNGGSTASGGGA</sequence>
<dbReference type="SUPFAM" id="SSF144091">
    <property type="entry name" value="Rhomboid-like"/>
    <property type="match status" value="1"/>
</dbReference>
<reference evidence="8 9" key="1">
    <citation type="journal article" date="2021" name="Sci. Rep.">
        <title>Genome sequencing of the multicellular alga Astrephomene provides insights into convergent evolution of germ-soma differentiation.</title>
        <authorList>
            <person name="Yamashita S."/>
            <person name="Yamamoto K."/>
            <person name="Matsuzaki R."/>
            <person name="Suzuki S."/>
            <person name="Yamaguchi H."/>
            <person name="Hirooka S."/>
            <person name="Minakuchi Y."/>
            <person name="Miyagishima S."/>
            <person name="Kawachi M."/>
            <person name="Toyoda A."/>
            <person name="Nozaki H."/>
        </authorList>
    </citation>
    <scope>NUCLEOTIDE SEQUENCE [LARGE SCALE GENOMIC DNA]</scope>
    <source>
        <strain evidence="8 9">NIES-4017</strain>
    </source>
</reference>
<feature type="non-terminal residue" evidence="8">
    <location>
        <position position="151"/>
    </location>
</feature>
<keyword evidence="3" id="KW-0812">Transmembrane</keyword>
<organism evidence="8 9">
    <name type="scientific">Astrephomene gubernaculifera</name>
    <dbReference type="NCBI Taxonomy" id="47775"/>
    <lineage>
        <taxon>Eukaryota</taxon>
        <taxon>Viridiplantae</taxon>
        <taxon>Chlorophyta</taxon>
        <taxon>core chlorophytes</taxon>
        <taxon>Chlorophyceae</taxon>
        <taxon>CS clade</taxon>
        <taxon>Chlamydomonadales</taxon>
        <taxon>Astrephomenaceae</taxon>
        <taxon>Astrephomene</taxon>
    </lineage>
</organism>
<feature type="region of interest" description="Disordered" evidence="6">
    <location>
        <begin position="117"/>
        <end position="151"/>
    </location>
</feature>
<dbReference type="InterPro" id="IPR035952">
    <property type="entry name" value="Rhomboid-like_sf"/>
</dbReference>
<dbReference type="InterPro" id="IPR022764">
    <property type="entry name" value="Peptidase_S54_rhomboid_dom"/>
</dbReference>
<evidence type="ECO:0000256" key="3">
    <source>
        <dbReference type="ARBA" id="ARBA00022692"/>
    </source>
</evidence>